<sequence length="165" mass="17220">MTAQPSATPPAVVTEVVTATVTNPPAPEALVKVDHRLGYGALKLGMTLEEARAAGLTDLTWNSPGDGACVADDEVAISKKHGVVRITLPVDARTSTGIGVGSTYAKVKDAYQAASEYNSGWSAPVGDKAFYLFIGSSELKHFADTDKVTLIKMGSVDADCVTHLL</sequence>
<reference evidence="1 2" key="1">
    <citation type="submission" date="2023-11" db="EMBL/GenBank/DDBJ databases">
        <title>Lentzea sokolovensis, sp. nov., Lentzea kristufkii, sp. nov., and Lentzea miocenensis, sp. nov., rare actinobacteria from Sokolov Coal Basin, Miocene lacustrine sediment, Czech Republic.</title>
        <authorList>
            <person name="Lara A."/>
            <person name="Kotroba L."/>
            <person name="Nouioui I."/>
            <person name="Neumann-Schaal M."/>
            <person name="Mast Y."/>
            <person name="Chronakova A."/>
        </authorList>
    </citation>
    <scope>NUCLEOTIDE SEQUENCE [LARGE SCALE GENOMIC DNA]</scope>
    <source>
        <strain evidence="1 2">BCCO 10_0061</strain>
    </source>
</reference>
<evidence type="ECO:0000313" key="1">
    <source>
        <dbReference type="EMBL" id="MDX8144024.1"/>
    </source>
</evidence>
<dbReference type="Proteomes" id="UP001285352">
    <property type="component" value="Unassembled WGS sequence"/>
</dbReference>
<evidence type="ECO:0000313" key="2">
    <source>
        <dbReference type="Proteomes" id="UP001285352"/>
    </source>
</evidence>
<reference evidence="1 2" key="2">
    <citation type="submission" date="2023-11" db="EMBL/GenBank/DDBJ databases">
        <authorList>
            <person name="Lara A.C."/>
            <person name="Chronakova A."/>
        </authorList>
    </citation>
    <scope>NUCLEOTIDE SEQUENCE [LARGE SCALE GENOMIC DNA]</scope>
    <source>
        <strain evidence="1 2">BCCO 10_0061</strain>
    </source>
</reference>
<comment type="caution">
    <text evidence="1">The sequence shown here is derived from an EMBL/GenBank/DDBJ whole genome shotgun (WGS) entry which is preliminary data.</text>
</comment>
<accession>A0ABU4UX33</accession>
<protein>
    <submittedName>
        <fullName evidence="1">Uncharacterized protein</fullName>
    </submittedName>
</protein>
<proteinExistence type="predicted"/>
<gene>
    <name evidence="1" type="ORF">SK854_18035</name>
</gene>
<dbReference type="RefSeq" id="WP_319976266.1">
    <property type="nucleotide sequence ID" value="NZ_JAXAVU010000009.1"/>
</dbReference>
<dbReference type="EMBL" id="JAXAVU010000009">
    <property type="protein sequence ID" value="MDX8144024.1"/>
    <property type="molecule type" value="Genomic_DNA"/>
</dbReference>
<keyword evidence="2" id="KW-1185">Reference proteome</keyword>
<organism evidence="1 2">
    <name type="scientific">Lentzea sokolovensis</name>
    <dbReference type="NCBI Taxonomy" id="3095429"/>
    <lineage>
        <taxon>Bacteria</taxon>
        <taxon>Bacillati</taxon>
        <taxon>Actinomycetota</taxon>
        <taxon>Actinomycetes</taxon>
        <taxon>Pseudonocardiales</taxon>
        <taxon>Pseudonocardiaceae</taxon>
        <taxon>Lentzea</taxon>
    </lineage>
</organism>
<name>A0ABU4UX33_9PSEU</name>